<organism evidence="1 2">
    <name type="scientific">Candidatus Aquicultor secundus</name>
    <dbReference type="NCBI Taxonomy" id="1973895"/>
    <lineage>
        <taxon>Bacteria</taxon>
        <taxon>Bacillati</taxon>
        <taxon>Actinomycetota</taxon>
        <taxon>Candidatus Aquicultoria</taxon>
        <taxon>Candidatus Aquicultorales</taxon>
        <taxon>Candidatus Aquicultoraceae</taxon>
        <taxon>Candidatus Aquicultor</taxon>
    </lineage>
</organism>
<dbReference type="Proteomes" id="UP000230956">
    <property type="component" value="Unassembled WGS sequence"/>
</dbReference>
<proteinExistence type="predicted"/>
<name>A0A2M7T6F5_9ACTN</name>
<dbReference type="RefSeq" id="WP_286678443.1">
    <property type="nucleotide sequence ID" value="NZ_MNXI01000082.1"/>
</dbReference>
<dbReference type="EMBL" id="PFNG01000203">
    <property type="protein sequence ID" value="PIZ36442.1"/>
    <property type="molecule type" value="Genomic_DNA"/>
</dbReference>
<reference evidence="2" key="1">
    <citation type="submission" date="2017-09" db="EMBL/GenBank/DDBJ databases">
        <title>Depth-based differentiation of microbial function through sediment-hosted aquifers and enrichment of novel symbionts in the deep terrestrial subsurface.</title>
        <authorList>
            <person name="Probst A.J."/>
            <person name="Ladd B."/>
            <person name="Jarett J.K."/>
            <person name="Geller-Mcgrath D.E."/>
            <person name="Sieber C.M.K."/>
            <person name="Emerson J.B."/>
            <person name="Anantharaman K."/>
            <person name="Thomas B.C."/>
            <person name="Malmstrom R."/>
            <person name="Stieglmeier M."/>
            <person name="Klingl A."/>
            <person name="Woyke T."/>
            <person name="Ryan C.M."/>
            <person name="Banfield J.F."/>
        </authorList>
    </citation>
    <scope>NUCLEOTIDE SEQUENCE [LARGE SCALE GENOMIC DNA]</scope>
</reference>
<protein>
    <submittedName>
        <fullName evidence="1">Uncharacterized protein</fullName>
    </submittedName>
</protein>
<comment type="caution">
    <text evidence="1">The sequence shown here is derived from an EMBL/GenBank/DDBJ whole genome shotgun (WGS) entry which is preliminary data.</text>
</comment>
<gene>
    <name evidence="1" type="ORF">COY37_08635</name>
</gene>
<dbReference type="AlphaFoldDB" id="A0A2M7T6F5"/>
<evidence type="ECO:0000313" key="1">
    <source>
        <dbReference type="EMBL" id="PIZ36442.1"/>
    </source>
</evidence>
<sequence length="151" mass="17195">MSAEHDLSKSWEYIPMLQRQVSLQGETLEKQAQWLDAQISELAGGSRNGWEESEKLQALAKLSLLSEIYSLVNFDKMIEVREKFQELFPEHFENYLSNLGSLYRQISWPGCLECSNFDGQCSLGITPTEVPGGSHNSARYCRSKEMRLKAA</sequence>
<evidence type="ECO:0000313" key="2">
    <source>
        <dbReference type="Proteomes" id="UP000230956"/>
    </source>
</evidence>
<accession>A0A2M7T6F5</accession>